<dbReference type="InterPro" id="IPR002123">
    <property type="entry name" value="Plipid/glycerol_acylTrfase"/>
</dbReference>
<evidence type="ECO:0000256" key="1">
    <source>
        <dbReference type="ARBA" id="ARBA00022679"/>
    </source>
</evidence>
<reference evidence="4" key="1">
    <citation type="journal article" date="2021" name="mSystems">
        <title>Bacteria and Archaea Synergistically Convert Glycine Betaine to Biogenic Methane in the Formosa Cold Seep of the South China Sea.</title>
        <authorList>
            <person name="Li L."/>
            <person name="Zhang W."/>
            <person name="Zhang S."/>
            <person name="Song L."/>
            <person name="Sun Q."/>
            <person name="Zhang H."/>
            <person name="Xiang H."/>
            <person name="Dong X."/>
        </authorList>
    </citation>
    <scope>NUCLEOTIDE SEQUENCE</scope>
    <source>
        <strain evidence="4">ZWT</strain>
    </source>
</reference>
<sequence length="233" mass="26282">MIFTRMARFVKYIPDSILVPIAKKIVDRYIKKYANIIVSGEENLKSIQGPVIFVCNHLSNADGLILNKLLKDHDPTFIAGIKLSKDFMTNIGMKIVKTVSIKPNSADKDAMKKIIQILRSGDNIMMFPEGTRSRVGSLIKGKSGITILCRMGKASIVPIGMSGTEKLMPINEEGKMNAEKFYHSDVSVNIGEQFKVPERKKGEDKKEYEERATDFIMYEIAKLLPKEYKGIYK</sequence>
<dbReference type="RefSeq" id="WP_250859153.1">
    <property type="nucleotide sequence ID" value="NZ_JAGSOJ010000002.1"/>
</dbReference>
<feature type="domain" description="Phospholipid/glycerol acyltransferase" evidence="3">
    <location>
        <begin position="51"/>
        <end position="164"/>
    </location>
</feature>
<keyword evidence="1" id="KW-0808">Transferase</keyword>
<reference evidence="4" key="2">
    <citation type="submission" date="2021-04" db="EMBL/GenBank/DDBJ databases">
        <authorList>
            <person name="Dong X."/>
        </authorList>
    </citation>
    <scope>NUCLEOTIDE SEQUENCE</scope>
    <source>
        <strain evidence="4">ZWT</strain>
    </source>
</reference>
<name>A0A9J6P1P1_9CLOT</name>
<dbReference type="AlphaFoldDB" id="A0A9J6P1P1"/>
<dbReference type="SMART" id="SM00563">
    <property type="entry name" value="PlsC"/>
    <property type="match status" value="1"/>
</dbReference>
<accession>A0A9J6P1P1</accession>
<evidence type="ECO:0000256" key="2">
    <source>
        <dbReference type="ARBA" id="ARBA00023315"/>
    </source>
</evidence>
<proteinExistence type="predicted"/>
<dbReference type="GO" id="GO:0003841">
    <property type="term" value="F:1-acylglycerol-3-phosphate O-acyltransferase activity"/>
    <property type="evidence" value="ECO:0007669"/>
    <property type="project" value="TreeGrafter"/>
</dbReference>
<evidence type="ECO:0000259" key="3">
    <source>
        <dbReference type="SMART" id="SM00563"/>
    </source>
</evidence>
<dbReference type="CDD" id="cd07989">
    <property type="entry name" value="LPLAT_AGPAT-like"/>
    <property type="match status" value="1"/>
</dbReference>
<keyword evidence="5" id="KW-1185">Reference proteome</keyword>
<dbReference type="EMBL" id="JAGSOJ010000002">
    <property type="protein sequence ID" value="MCM1990110.1"/>
    <property type="molecule type" value="Genomic_DNA"/>
</dbReference>
<evidence type="ECO:0000313" key="5">
    <source>
        <dbReference type="Proteomes" id="UP001056429"/>
    </source>
</evidence>
<organism evidence="4 5">
    <name type="scientific">Oceanirhabdus seepicola</name>
    <dbReference type="NCBI Taxonomy" id="2828781"/>
    <lineage>
        <taxon>Bacteria</taxon>
        <taxon>Bacillati</taxon>
        <taxon>Bacillota</taxon>
        <taxon>Clostridia</taxon>
        <taxon>Eubacteriales</taxon>
        <taxon>Clostridiaceae</taxon>
        <taxon>Oceanirhabdus</taxon>
    </lineage>
</organism>
<evidence type="ECO:0000313" key="4">
    <source>
        <dbReference type="EMBL" id="MCM1990110.1"/>
    </source>
</evidence>
<dbReference type="PANTHER" id="PTHR10434:SF40">
    <property type="entry name" value="1-ACYL-SN-GLYCEROL-3-PHOSPHATE ACYLTRANSFERASE"/>
    <property type="match status" value="1"/>
</dbReference>
<gene>
    <name evidence="4" type="ORF">KDK92_10235</name>
</gene>
<dbReference type="GO" id="GO:0006654">
    <property type="term" value="P:phosphatidic acid biosynthetic process"/>
    <property type="evidence" value="ECO:0007669"/>
    <property type="project" value="TreeGrafter"/>
</dbReference>
<comment type="caution">
    <text evidence="4">The sequence shown here is derived from an EMBL/GenBank/DDBJ whole genome shotgun (WGS) entry which is preliminary data.</text>
</comment>
<dbReference type="Pfam" id="PF01553">
    <property type="entry name" value="Acyltransferase"/>
    <property type="match status" value="1"/>
</dbReference>
<keyword evidence="2 4" id="KW-0012">Acyltransferase</keyword>
<dbReference type="PANTHER" id="PTHR10434">
    <property type="entry name" value="1-ACYL-SN-GLYCEROL-3-PHOSPHATE ACYLTRANSFERASE"/>
    <property type="match status" value="1"/>
</dbReference>
<dbReference type="SUPFAM" id="SSF69593">
    <property type="entry name" value="Glycerol-3-phosphate (1)-acyltransferase"/>
    <property type="match status" value="1"/>
</dbReference>
<protein>
    <submittedName>
        <fullName evidence="4">1-acyl-sn-glycerol-3-phosphate acyltransferase</fullName>
    </submittedName>
</protein>
<dbReference type="Proteomes" id="UP001056429">
    <property type="component" value="Unassembled WGS sequence"/>
</dbReference>